<evidence type="ECO:0000259" key="4">
    <source>
        <dbReference type="Pfam" id="PF09084"/>
    </source>
</evidence>
<keyword evidence="3" id="KW-0732">Signal</keyword>
<dbReference type="RefSeq" id="WP_369046560.1">
    <property type="nucleotide sequence ID" value="NZ_CP163302.1"/>
</dbReference>
<sequence>MPPTSISPLLSSQPSRRSLLRGAGTVAAAAALFGLTACGGSSASGTGSVTKVSLGHAAGISNAPLYIALARGYFQAEGIDAELRAFKSGGDMVAPLASGQLDAGTGAPGAGVFNAVGRGLGVRLVADTGKLDDGTKYSNLLVRKALVDSGEFTKLSDLKGKRLGLYADGTSTTLWFDRALAQGGLQRSDIQANFLGGPDQAIALQNGSIDAATTAEPYATKAIESGAAVRFAVGADFYPGLQLGVIMYGTAFTQKKPEVAVSFMKAYLRGVADFSASLVDGQVRGKDAQEITDIISKYTELDSALIAKTYAAPVDSKGALNVKGLADDLETYRRAGLIEKADLKIEDIVDTSFVEKAAAALATT</sequence>
<feature type="domain" description="SsuA/THI5-like" evidence="4">
    <location>
        <begin position="63"/>
        <end position="273"/>
    </location>
</feature>
<organism evidence="5">
    <name type="scientific">Sinomonas puerhi</name>
    <dbReference type="NCBI Taxonomy" id="3238584"/>
    <lineage>
        <taxon>Bacteria</taxon>
        <taxon>Bacillati</taxon>
        <taxon>Actinomycetota</taxon>
        <taxon>Actinomycetes</taxon>
        <taxon>Micrococcales</taxon>
        <taxon>Micrococcaceae</taxon>
        <taxon>Sinomonas</taxon>
    </lineage>
</organism>
<dbReference type="InterPro" id="IPR006311">
    <property type="entry name" value="TAT_signal"/>
</dbReference>
<gene>
    <name evidence="5" type="ORF">AB5L97_04065</name>
</gene>
<dbReference type="KEGG" id="spue:AB5L97_04065"/>
<evidence type="ECO:0000256" key="2">
    <source>
        <dbReference type="ARBA" id="ARBA00010742"/>
    </source>
</evidence>
<comment type="similarity">
    <text evidence="2">Belongs to the bacterial solute-binding protein SsuA/TauA family.</text>
</comment>
<dbReference type="AlphaFoldDB" id="A0AB39L4V9"/>
<dbReference type="EMBL" id="CP163302">
    <property type="protein sequence ID" value="XDP46201.1"/>
    <property type="molecule type" value="Genomic_DNA"/>
</dbReference>
<dbReference type="InterPro" id="IPR015168">
    <property type="entry name" value="SsuA/THI5"/>
</dbReference>
<evidence type="ECO:0000256" key="3">
    <source>
        <dbReference type="ARBA" id="ARBA00022729"/>
    </source>
</evidence>
<protein>
    <submittedName>
        <fullName evidence="5">ABC transporter substrate-binding protein</fullName>
    </submittedName>
</protein>
<dbReference type="GO" id="GO:0042597">
    <property type="term" value="C:periplasmic space"/>
    <property type="evidence" value="ECO:0007669"/>
    <property type="project" value="UniProtKB-SubCell"/>
</dbReference>
<accession>A0AB39L4V9</accession>
<dbReference type="PROSITE" id="PS51318">
    <property type="entry name" value="TAT"/>
    <property type="match status" value="1"/>
</dbReference>
<dbReference type="Gene3D" id="3.40.190.10">
    <property type="entry name" value="Periplasmic binding protein-like II"/>
    <property type="match status" value="2"/>
</dbReference>
<evidence type="ECO:0000313" key="5">
    <source>
        <dbReference type="EMBL" id="XDP46201.1"/>
    </source>
</evidence>
<evidence type="ECO:0000256" key="1">
    <source>
        <dbReference type="ARBA" id="ARBA00004418"/>
    </source>
</evidence>
<proteinExistence type="inferred from homology"/>
<name>A0AB39L4V9_9MICC</name>
<dbReference type="SUPFAM" id="SSF53850">
    <property type="entry name" value="Periplasmic binding protein-like II"/>
    <property type="match status" value="1"/>
</dbReference>
<dbReference type="PANTHER" id="PTHR30024:SF47">
    <property type="entry name" value="TAURINE-BINDING PERIPLASMIC PROTEIN"/>
    <property type="match status" value="1"/>
</dbReference>
<dbReference type="Pfam" id="PF09084">
    <property type="entry name" value="NMT1"/>
    <property type="match status" value="1"/>
</dbReference>
<reference evidence="5" key="1">
    <citation type="submission" date="2024-07" db="EMBL/GenBank/DDBJ databases">
        <authorList>
            <person name="fu j."/>
        </authorList>
    </citation>
    <scope>NUCLEOTIDE SEQUENCE</scope>
    <source>
        <strain evidence="5">P10A9</strain>
    </source>
</reference>
<dbReference type="PANTHER" id="PTHR30024">
    <property type="entry name" value="ALIPHATIC SULFONATES-BINDING PROTEIN-RELATED"/>
    <property type="match status" value="1"/>
</dbReference>
<comment type="subcellular location">
    <subcellularLocation>
        <location evidence="1">Periplasm</location>
    </subcellularLocation>
</comment>